<evidence type="ECO:0000313" key="6">
    <source>
        <dbReference type="EMBL" id="PYE16721.1"/>
    </source>
</evidence>
<keyword evidence="3" id="KW-0804">Transcription</keyword>
<evidence type="ECO:0000259" key="5">
    <source>
        <dbReference type="PROSITE" id="PS50949"/>
    </source>
</evidence>
<comment type="caution">
    <text evidence="6">The sequence shown here is derived from an EMBL/GenBank/DDBJ whole genome shotgun (WGS) entry which is preliminary data.</text>
</comment>
<dbReference type="Pfam" id="PF07729">
    <property type="entry name" value="FCD"/>
    <property type="match status" value="1"/>
</dbReference>
<evidence type="ECO:0000313" key="7">
    <source>
        <dbReference type="Proteomes" id="UP000247772"/>
    </source>
</evidence>
<gene>
    <name evidence="6" type="ORF">C7410_12868</name>
</gene>
<dbReference type="SMART" id="SM00895">
    <property type="entry name" value="FCD"/>
    <property type="match status" value="1"/>
</dbReference>
<dbReference type="SUPFAM" id="SSF48008">
    <property type="entry name" value="GntR ligand-binding domain-like"/>
    <property type="match status" value="1"/>
</dbReference>
<dbReference type="InterPro" id="IPR036390">
    <property type="entry name" value="WH_DNA-bd_sf"/>
</dbReference>
<dbReference type="EMBL" id="QJSQ01000028">
    <property type="protein sequence ID" value="PYE16721.1"/>
    <property type="molecule type" value="Genomic_DNA"/>
</dbReference>
<feature type="region of interest" description="Disordered" evidence="4">
    <location>
        <begin position="1"/>
        <end position="23"/>
    </location>
</feature>
<organism evidence="6 7">
    <name type="scientific">Paraburkholderia silvatlantica</name>
    <dbReference type="NCBI Taxonomy" id="321895"/>
    <lineage>
        <taxon>Bacteria</taxon>
        <taxon>Pseudomonadati</taxon>
        <taxon>Pseudomonadota</taxon>
        <taxon>Betaproteobacteria</taxon>
        <taxon>Burkholderiales</taxon>
        <taxon>Burkholderiaceae</taxon>
        <taxon>Paraburkholderia</taxon>
    </lineage>
</organism>
<accession>A0A2U1A0W8</accession>
<dbReference type="SMART" id="SM00345">
    <property type="entry name" value="HTH_GNTR"/>
    <property type="match status" value="1"/>
</dbReference>
<evidence type="ECO:0000256" key="3">
    <source>
        <dbReference type="ARBA" id="ARBA00023163"/>
    </source>
</evidence>
<dbReference type="GO" id="GO:0003677">
    <property type="term" value="F:DNA binding"/>
    <property type="evidence" value="ECO:0007669"/>
    <property type="project" value="UniProtKB-KW"/>
</dbReference>
<keyword evidence="2" id="KW-0238">DNA-binding</keyword>
<dbReference type="GO" id="GO:0003700">
    <property type="term" value="F:DNA-binding transcription factor activity"/>
    <property type="evidence" value="ECO:0007669"/>
    <property type="project" value="InterPro"/>
</dbReference>
<evidence type="ECO:0000256" key="2">
    <source>
        <dbReference type="ARBA" id="ARBA00023125"/>
    </source>
</evidence>
<dbReference type="Gene3D" id="1.20.120.530">
    <property type="entry name" value="GntR ligand-binding domain-like"/>
    <property type="match status" value="1"/>
</dbReference>
<proteinExistence type="predicted"/>
<name>A0A2U1A0W8_9BURK</name>
<reference evidence="6 7" key="1">
    <citation type="submission" date="2018-06" db="EMBL/GenBank/DDBJ databases">
        <title>Genomic Encyclopedia of Type Strains, Phase IV (KMG-V): Genome sequencing to study the core and pangenomes of soil and plant-associated prokaryotes.</title>
        <authorList>
            <person name="Whitman W."/>
        </authorList>
    </citation>
    <scope>NUCLEOTIDE SEQUENCE [LARGE SCALE GENOMIC DNA]</scope>
    <source>
        <strain evidence="6 7">SRCL-318</strain>
    </source>
</reference>
<dbReference type="PANTHER" id="PTHR43537">
    <property type="entry name" value="TRANSCRIPTIONAL REGULATOR, GNTR FAMILY"/>
    <property type="match status" value="1"/>
</dbReference>
<dbReference type="InterPro" id="IPR008920">
    <property type="entry name" value="TF_FadR/GntR_C"/>
</dbReference>
<dbReference type="InterPro" id="IPR000524">
    <property type="entry name" value="Tscrpt_reg_HTH_GntR"/>
</dbReference>
<dbReference type="Proteomes" id="UP000247772">
    <property type="component" value="Unassembled WGS sequence"/>
</dbReference>
<dbReference type="PANTHER" id="PTHR43537:SF45">
    <property type="entry name" value="GNTR FAMILY REGULATORY PROTEIN"/>
    <property type="match status" value="1"/>
</dbReference>
<dbReference type="CDD" id="cd07377">
    <property type="entry name" value="WHTH_GntR"/>
    <property type="match status" value="1"/>
</dbReference>
<dbReference type="Gene3D" id="1.10.10.10">
    <property type="entry name" value="Winged helix-like DNA-binding domain superfamily/Winged helix DNA-binding domain"/>
    <property type="match status" value="1"/>
</dbReference>
<dbReference type="Pfam" id="PF00392">
    <property type="entry name" value="GntR"/>
    <property type="match status" value="1"/>
</dbReference>
<keyword evidence="1" id="KW-0805">Transcription regulation</keyword>
<evidence type="ECO:0000256" key="4">
    <source>
        <dbReference type="SAM" id="MobiDB-lite"/>
    </source>
</evidence>
<sequence>MKVHMPNATPAATAPADQESAQSVTDRILSTIRDEIIEGKLPPGTALVESELTQAHDVSRNTLREALRLLCREGLAVHYRHRGVIVRTLTRHDVRDIYRVRRTLELQALMREAPIEEEEIATMHDAVVRAQAAAEAGDWRSVGTYSLLFHRRIVQLLASALFDAFFTTILAQLRLVFASAPDERRFQRPWIEKDQQILELIASGRMTEARAALADYLTQSEHALLDYL</sequence>
<evidence type="ECO:0000256" key="1">
    <source>
        <dbReference type="ARBA" id="ARBA00023015"/>
    </source>
</evidence>
<protein>
    <submittedName>
        <fullName evidence="6">GntR family transcriptional regulator</fullName>
    </submittedName>
</protein>
<dbReference type="InterPro" id="IPR011711">
    <property type="entry name" value="GntR_C"/>
</dbReference>
<dbReference type="SUPFAM" id="SSF46785">
    <property type="entry name" value="Winged helix' DNA-binding domain"/>
    <property type="match status" value="1"/>
</dbReference>
<dbReference type="AlphaFoldDB" id="A0A2U1A0W8"/>
<dbReference type="InterPro" id="IPR036388">
    <property type="entry name" value="WH-like_DNA-bd_sf"/>
</dbReference>
<feature type="domain" description="HTH gntR-type" evidence="5">
    <location>
        <begin position="22"/>
        <end position="89"/>
    </location>
</feature>
<dbReference type="PROSITE" id="PS50949">
    <property type="entry name" value="HTH_GNTR"/>
    <property type="match status" value="1"/>
</dbReference>